<keyword evidence="8" id="KW-0449">Lipoprotein</keyword>
<evidence type="ECO:0000256" key="6">
    <source>
        <dbReference type="ARBA" id="ARBA00023139"/>
    </source>
</evidence>
<dbReference type="InterPro" id="IPR003558">
    <property type="entry name" value="CDtoxinA/C"/>
</dbReference>
<dbReference type="InterPro" id="IPR035992">
    <property type="entry name" value="Ricin_B-like_lectins"/>
</dbReference>
<keyword evidence="3" id="KW-0732">Signal</keyword>
<keyword evidence="5" id="KW-0472">Membrane</keyword>
<evidence type="ECO:0008006" key="11">
    <source>
        <dbReference type="Google" id="ProtNLM"/>
    </source>
</evidence>
<evidence type="ECO:0000313" key="10">
    <source>
        <dbReference type="Proteomes" id="UP000634229"/>
    </source>
</evidence>
<evidence type="ECO:0000256" key="8">
    <source>
        <dbReference type="ARBA" id="ARBA00023288"/>
    </source>
</evidence>
<keyword evidence="6" id="KW-0564">Palmitate</keyword>
<evidence type="ECO:0000256" key="3">
    <source>
        <dbReference type="ARBA" id="ARBA00022729"/>
    </source>
</evidence>
<comment type="subcellular location">
    <subcellularLocation>
        <location evidence="1">Cell outer membrane</location>
        <topology evidence="1">Lipid-anchor</topology>
    </subcellularLocation>
</comment>
<dbReference type="Pfam" id="PF03498">
    <property type="entry name" value="CDtoxinA"/>
    <property type="match status" value="1"/>
</dbReference>
<comment type="caution">
    <text evidence="9">The sequence shown here is derived from an EMBL/GenBank/DDBJ whole genome shotgun (WGS) entry which is preliminary data.</text>
</comment>
<keyword evidence="4" id="KW-0843">Virulence</keyword>
<evidence type="ECO:0000256" key="7">
    <source>
        <dbReference type="ARBA" id="ARBA00023237"/>
    </source>
</evidence>
<protein>
    <recommendedName>
        <fullName evidence="11">Ricin B lectin domain-containing protein</fullName>
    </recommendedName>
</protein>
<keyword evidence="10" id="KW-1185">Reference proteome</keyword>
<name>A0ABS1NR05_9ACTN</name>
<dbReference type="PROSITE" id="PS50231">
    <property type="entry name" value="RICIN_B_LECTIN"/>
    <property type="match status" value="1"/>
</dbReference>
<dbReference type="RefSeq" id="WP_201883052.1">
    <property type="nucleotide sequence ID" value="NZ_JAERRF010000049.1"/>
</dbReference>
<gene>
    <name evidence="9" type="ORF">JK363_39210</name>
</gene>
<evidence type="ECO:0000313" key="9">
    <source>
        <dbReference type="EMBL" id="MBL1102533.1"/>
    </source>
</evidence>
<evidence type="ECO:0000256" key="1">
    <source>
        <dbReference type="ARBA" id="ARBA00004459"/>
    </source>
</evidence>
<dbReference type="Proteomes" id="UP000634229">
    <property type="component" value="Unassembled WGS sequence"/>
</dbReference>
<dbReference type="Gene3D" id="2.80.10.50">
    <property type="match status" value="1"/>
</dbReference>
<evidence type="ECO:0000256" key="4">
    <source>
        <dbReference type="ARBA" id="ARBA00023026"/>
    </source>
</evidence>
<accession>A0ABS1NR05</accession>
<organism evidence="9 10">
    <name type="scientific">Streptomyces coffeae</name>
    <dbReference type="NCBI Taxonomy" id="621382"/>
    <lineage>
        <taxon>Bacteria</taxon>
        <taxon>Bacillati</taxon>
        <taxon>Actinomycetota</taxon>
        <taxon>Actinomycetes</taxon>
        <taxon>Kitasatosporales</taxon>
        <taxon>Streptomycetaceae</taxon>
        <taxon>Streptomyces</taxon>
    </lineage>
</organism>
<evidence type="ECO:0000256" key="2">
    <source>
        <dbReference type="ARBA" id="ARBA00022656"/>
    </source>
</evidence>
<keyword evidence="2" id="KW-0800">Toxin</keyword>
<dbReference type="EMBL" id="JAERRF010000049">
    <property type="protein sequence ID" value="MBL1102533.1"/>
    <property type="molecule type" value="Genomic_DNA"/>
</dbReference>
<reference evidence="9 10" key="1">
    <citation type="submission" date="2021-01" db="EMBL/GenBank/DDBJ databases">
        <title>WGS of actinomycetes isolated from Thailand.</title>
        <authorList>
            <person name="Thawai C."/>
        </authorList>
    </citation>
    <scope>NUCLEOTIDE SEQUENCE [LARGE SCALE GENOMIC DNA]</scope>
    <source>
        <strain evidence="9 10">CA1R205</strain>
    </source>
</reference>
<proteinExistence type="predicted"/>
<dbReference type="SUPFAM" id="SSF50370">
    <property type="entry name" value="Ricin B-like lectins"/>
    <property type="match status" value="1"/>
</dbReference>
<keyword evidence="7" id="KW-0998">Cell outer membrane</keyword>
<sequence length="381" mass="40092">MITDLLKRSPGIRTSAGLATVTTAFGLVAFPPVTTAAHAETNDTTVTISAAYTHNGSSQTLYVGRYTKNVSTGEIAYGMFPAADLTVDSQIPQVQTDQQFRLVQSVDGDGTSDGTFKLENGTSKNCLTLDPGTSRLAESTCGTDSPTWNFQPTSTDSADYLIRQVGTNKCITRLDGGIGVSDCSTDQDKNERWSISANGAPLPALSNRAAVALGSNKITVCNWGGYAARATIDYKVKADPDSDTETSGRSVIGSFPVRQCREVTLPAGKITATVVLRRFTNYYMGNYGFQDGGSGFAGDANDKITAVYTVGGAHVDGSFHMYGTSCDSSSKFEQASASQAVASQQQGQVGCTSDVNVTTVAGVAATAFEVARNFIFSSIFK</sequence>
<evidence type="ECO:0000256" key="5">
    <source>
        <dbReference type="ARBA" id="ARBA00023136"/>
    </source>
</evidence>